<organism evidence="1 2">
    <name type="scientific">Cryptococcus depauperatus CBS 7841</name>
    <dbReference type="NCBI Taxonomy" id="1295531"/>
    <lineage>
        <taxon>Eukaryota</taxon>
        <taxon>Fungi</taxon>
        <taxon>Dikarya</taxon>
        <taxon>Basidiomycota</taxon>
        <taxon>Agaricomycotina</taxon>
        <taxon>Tremellomycetes</taxon>
        <taxon>Tremellales</taxon>
        <taxon>Cryptococcaceae</taxon>
        <taxon>Cryptococcus</taxon>
    </lineage>
</organism>
<evidence type="ECO:0000313" key="1">
    <source>
        <dbReference type="EMBL" id="WVN87713.1"/>
    </source>
</evidence>
<dbReference type="KEGG" id="cdep:91087113"/>
<reference evidence="1" key="3">
    <citation type="submission" date="2024-01" db="EMBL/GenBank/DDBJ databases">
        <authorList>
            <person name="Coelho M.A."/>
            <person name="David-Palma M."/>
            <person name="Shea T."/>
            <person name="Sun S."/>
            <person name="Cuomo C.A."/>
            <person name="Heitman J."/>
        </authorList>
    </citation>
    <scope>NUCLEOTIDE SEQUENCE</scope>
    <source>
        <strain evidence="1">CBS 7841</strain>
    </source>
</reference>
<dbReference type="AlphaFoldDB" id="A0AAJ8JSP5"/>
<reference evidence="1" key="2">
    <citation type="journal article" date="2022" name="Elife">
        <title>Obligate sexual reproduction of a homothallic fungus closely related to the Cryptococcus pathogenic species complex.</title>
        <authorList>
            <person name="Passer A.R."/>
            <person name="Clancey S.A."/>
            <person name="Shea T."/>
            <person name="David-Palma M."/>
            <person name="Averette A.F."/>
            <person name="Boekhout T."/>
            <person name="Porcel B.M."/>
            <person name="Nowrousian M."/>
            <person name="Cuomo C.A."/>
            <person name="Sun S."/>
            <person name="Heitman J."/>
            <person name="Coelho M.A."/>
        </authorList>
    </citation>
    <scope>NUCLEOTIDE SEQUENCE</scope>
    <source>
        <strain evidence="1">CBS 7841</strain>
    </source>
</reference>
<keyword evidence="2" id="KW-1185">Reference proteome</keyword>
<protein>
    <submittedName>
        <fullName evidence="1">Uncharacterized protein</fullName>
    </submittedName>
</protein>
<evidence type="ECO:0000313" key="2">
    <source>
        <dbReference type="Proteomes" id="UP000094043"/>
    </source>
</evidence>
<dbReference type="EMBL" id="CP143786">
    <property type="protein sequence ID" value="WVN87713.1"/>
    <property type="molecule type" value="Genomic_DNA"/>
</dbReference>
<dbReference type="GeneID" id="91087113"/>
<dbReference type="Proteomes" id="UP000094043">
    <property type="component" value="Chromosome 3"/>
</dbReference>
<accession>A0AAJ8JSP5</accession>
<name>A0AAJ8JSP5_9TREE</name>
<sequence length="82" mass="9181">MNGRLSRRLVTGIINAYYVALVSLKVWSTLAPTSEAVAKEKKYGLDIQPRMANAIRFVLLLCSASTMVRLCNKFDIVAQLYD</sequence>
<reference evidence="1" key="1">
    <citation type="submission" date="2016-06" db="EMBL/GenBank/DDBJ databases">
        <authorList>
            <person name="Cuomo C."/>
            <person name="Litvintseva A."/>
            <person name="Heitman J."/>
            <person name="Chen Y."/>
            <person name="Sun S."/>
            <person name="Springer D."/>
            <person name="Dromer F."/>
            <person name="Young S."/>
            <person name="Zeng Q."/>
            <person name="Chapman S."/>
            <person name="Gujja S."/>
            <person name="Saif S."/>
            <person name="Birren B."/>
        </authorList>
    </citation>
    <scope>NUCLEOTIDE SEQUENCE</scope>
    <source>
        <strain evidence="1">CBS 7841</strain>
    </source>
</reference>
<gene>
    <name evidence="1" type="ORF">L203_102902</name>
</gene>
<proteinExistence type="predicted"/>
<dbReference type="RefSeq" id="XP_066068413.1">
    <property type="nucleotide sequence ID" value="XM_066212316.1"/>
</dbReference>